<dbReference type="Proteomes" id="UP001212421">
    <property type="component" value="Chromosome"/>
</dbReference>
<keyword evidence="3" id="KW-1185">Reference proteome</keyword>
<evidence type="ECO:0008006" key="4">
    <source>
        <dbReference type="Google" id="ProtNLM"/>
    </source>
</evidence>
<accession>A0ABY7NFP0</accession>
<reference evidence="2 3" key="1">
    <citation type="submission" date="2021-05" db="EMBL/GenBank/DDBJ databases">
        <authorList>
            <person name="Kumar R."/>
            <person name="Kumar A."/>
            <person name="Mukhia S."/>
        </authorList>
    </citation>
    <scope>NUCLEOTIDE SEQUENCE [LARGE SCALE GENOMIC DNA]</scope>
    <source>
        <strain evidence="2 3">ERMR7:08</strain>
    </source>
</reference>
<name>A0ABY7NFP0_9MICO</name>
<protein>
    <recommendedName>
        <fullName evidence="4">DUF4913 domain-containing protein</fullName>
    </recommendedName>
</protein>
<proteinExistence type="predicted"/>
<sequence>MQADASVVDGDAGAISFWWISHWDRQAAINFDKGNGPFRDSNPAQGHLHRRKDKAARIVPTTIPPEDVEL</sequence>
<evidence type="ECO:0000313" key="2">
    <source>
        <dbReference type="EMBL" id="WBM80587.1"/>
    </source>
</evidence>
<evidence type="ECO:0000256" key="1">
    <source>
        <dbReference type="SAM" id="MobiDB-lite"/>
    </source>
</evidence>
<evidence type="ECO:0000313" key="3">
    <source>
        <dbReference type="Proteomes" id="UP001212421"/>
    </source>
</evidence>
<dbReference type="EMBL" id="CP075584">
    <property type="protein sequence ID" value="WBM80587.1"/>
    <property type="molecule type" value="Genomic_DNA"/>
</dbReference>
<gene>
    <name evidence="2" type="ORF">KIV56_03935</name>
</gene>
<organism evidence="2 3">
    <name type="scientific">Cryobacterium breve</name>
    <dbReference type="NCBI Taxonomy" id="1259258"/>
    <lineage>
        <taxon>Bacteria</taxon>
        <taxon>Bacillati</taxon>
        <taxon>Actinomycetota</taxon>
        <taxon>Actinomycetes</taxon>
        <taxon>Micrococcales</taxon>
        <taxon>Microbacteriaceae</taxon>
        <taxon>Cryobacterium</taxon>
    </lineage>
</organism>
<feature type="region of interest" description="Disordered" evidence="1">
    <location>
        <begin position="34"/>
        <end position="70"/>
    </location>
</feature>